<proteinExistence type="predicted"/>
<dbReference type="AlphaFoldDB" id="A0ABD1WI16"/>
<dbReference type="PANTHER" id="PTHR31840">
    <property type="entry name" value="COILED-COIL DOMAIN-CONTAINING PROTEIN 97"/>
    <property type="match status" value="1"/>
</dbReference>
<evidence type="ECO:0000313" key="2">
    <source>
        <dbReference type="Proteomes" id="UP001604277"/>
    </source>
</evidence>
<dbReference type="PANTHER" id="PTHR31840:SF1">
    <property type="entry name" value="COILED-COIL DOMAIN-CONTAINING PROTEIN 97"/>
    <property type="match status" value="1"/>
</dbReference>
<dbReference type="InterPro" id="IPR018613">
    <property type="entry name" value="Ccdc97-like"/>
</dbReference>
<sequence>MISSEAKGSISDRLSQLEDLYFPRAVQSSAATPSQRKSLLLDLLSRDVAVFLERYGSKLSLEELKEFDVLKDDYEINWHLNRLRSVISPTEEEKKTKSAKIRNRRLAYMVSLMAGPDWEKHGEAWGAVVGDTDETI</sequence>
<keyword evidence="2" id="KW-1185">Reference proteome</keyword>
<reference evidence="2" key="1">
    <citation type="submission" date="2024-07" db="EMBL/GenBank/DDBJ databases">
        <title>Two chromosome-level genome assemblies of Korean endemic species Abeliophyllum distichum and Forsythia ovata (Oleaceae).</title>
        <authorList>
            <person name="Jang H."/>
        </authorList>
    </citation>
    <scope>NUCLEOTIDE SEQUENCE [LARGE SCALE GENOMIC DNA]</scope>
</reference>
<accession>A0ABD1WI16</accession>
<dbReference type="Proteomes" id="UP001604277">
    <property type="component" value="Unassembled WGS sequence"/>
</dbReference>
<gene>
    <name evidence="1" type="ORF">Fot_09545</name>
</gene>
<name>A0ABD1WI16_9LAMI</name>
<evidence type="ECO:0000313" key="1">
    <source>
        <dbReference type="EMBL" id="KAL2548015.1"/>
    </source>
</evidence>
<dbReference type="EMBL" id="JBFOLJ010000003">
    <property type="protein sequence ID" value="KAL2548015.1"/>
    <property type="molecule type" value="Genomic_DNA"/>
</dbReference>
<protein>
    <submittedName>
        <fullName evidence="1">Uncharacterized protein</fullName>
    </submittedName>
</protein>
<organism evidence="1 2">
    <name type="scientific">Forsythia ovata</name>
    <dbReference type="NCBI Taxonomy" id="205694"/>
    <lineage>
        <taxon>Eukaryota</taxon>
        <taxon>Viridiplantae</taxon>
        <taxon>Streptophyta</taxon>
        <taxon>Embryophyta</taxon>
        <taxon>Tracheophyta</taxon>
        <taxon>Spermatophyta</taxon>
        <taxon>Magnoliopsida</taxon>
        <taxon>eudicotyledons</taxon>
        <taxon>Gunneridae</taxon>
        <taxon>Pentapetalae</taxon>
        <taxon>asterids</taxon>
        <taxon>lamiids</taxon>
        <taxon>Lamiales</taxon>
        <taxon>Oleaceae</taxon>
        <taxon>Forsythieae</taxon>
        <taxon>Forsythia</taxon>
    </lineage>
</organism>
<comment type="caution">
    <text evidence="1">The sequence shown here is derived from an EMBL/GenBank/DDBJ whole genome shotgun (WGS) entry which is preliminary data.</text>
</comment>